<accession>A0A502ERH7</accession>
<dbReference type="Pfam" id="PF01370">
    <property type="entry name" value="Epimerase"/>
    <property type="match status" value="1"/>
</dbReference>
<evidence type="ECO:0000313" key="3">
    <source>
        <dbReference type="EMBL" id="TPG40097.1"/>
    </source>
</evidence>
<dbReference type="CDD" id="cd08946">
    <property type="entry name" value="SDR_e"/>
    <property type="match status" value="1"/>
</dbReference>
<dbReference type="Proteomes" id="UP000319700">
    <property type="component" value="Unassembled WGS sequence"/>
</dbReference>
<comment type="similarity">
    <text evidence="1">Belongs to the NAD(P)-dependent epimerase/dehydratase family.</text>
</comment>
<dbReference type="AlphaFoldDB" id="A0A502ERH7"/>
<sequence>MSAKYRILITGGSGFIGTNLTESLVLDGYEVLNLDILEPKNPEFIENWKKTDINSFDVLKVDVVDFNPDYIIHLAARTDLDGTNLEDYKTNILGVENLLKISSELKVLKKIIITSSMLVCHGGYYPKDQFDFMPTTVYGESKVMTEKLVWENKPSCDWAIIRPTSIWGPWFGIPYKSFFDMILSKKYFHIGNKGCTKTYGYVGNSIYQIKKILFTDTNLESKKVFFIGDEPATNIEEWANEIANEIGDKIVKMPYLLIKTAAIGGDFLKFFGVLKFPMNSFRLHNMTTDNVINLANTYEVAPVLPFKRKEGIINTLKWISDYKKK</sequence>
<reference evidence="3 4" key="1">
    <citation type="journal article" date="2019" name="Environ. Microbiol.">
        <title>Species interactions and distinct microbial communities in high Arctic permafrost affected cryosols are associated with the CH4 and CO2 gas fluxes.</title>
        <authorList>
            <person name="Altshuler I."/>
            <person name="Hamel J."/>
            <person name="Turney S."/>
            <person name="Magnuson E."/>
            <person name="Levesque R."/>
            <person name="Greer C."/>
            <person name="Whyte L.G."/>
        </authorList>
    </citation>
    <scope>NUCLEOTIDE SEQUENCE [LARGE SCALE GENOMIC DNA]</scope>
    <source>
        <strain evidence="3 4">42</strain>
    </source>
</reference>
<dbReference type="SUPFAM" id="SSF51735">
    <property type="entry name" value="NAD(P)-binding Rossmann-fold domains"/>
    <property type="match status" value="1"/>
</dbReference>
<evidence type="ECO:0000256" key="1">
    <source>
        <dbReference type="ARBA" id="ARBA00007637"/>
    </source>
</evidence>
<dbReference type="InterPro" id="IPR036291">
    <property type="entry name" value="NAD(P)-bd_dom_sf"/>
</dbReference>
<dbReference type="Gene3D" id="3.40.50.720">
    <property type="entry name" value="NAD(P)-binding Rossmann-like Domain"/>
    <property type="match status" value="1"/>
</dbReference>
<feature type="domain" description="NAD-dependent epimerase/dehydratase" evidence="2">
    <location>
        <begin position="7"/>
        <end position="170"/>
    </location>
</feature>
<keyword evidence="4" id="KW-1185">Reference proteome</keyword>
<evidence type="ECO:0000313" key="4">
    <source>
        <dbReference type="Proteomes" id="UP000319700"/>
    </source>
</evidence>
<evidence type="ECO:0000259" key="2">
    <source>
        <dbReference type="Pfam" id="PF01370"/>
    </source>
</evidence>
<dbReference type="EMBL" id="RCZH01000007">
    <property type="protein sequence ID" value="TPG40097.1"/>
    <property type="molecule type" value="Genomic_DNA"/>
</dbReference>
<organism evidence="3 4">
    <name type="scientific">Flavobacterium pectinovorum</name>
    <dbReference type="NCBI Taxonomy" id="29533"/>
    <lineage>
        <taxon>Bacteria</taxon>
        <taxon>Pseudomonadati</taxon>
        <taxon>Bacteroidota</taxon>
        <taxon>Flavobacteriia</taxon>
        <taxon>Flavobacteriales</taxon>
        <taxon>Flavobacteriaceae</taxon>
        <taxon>Flavobacterium</taxon>
    </lineage>
</organism>
<proteinExistence type="inferred from homology"/>
<feature type="unsure residue" description="I or L" evidence="3">
    <location>
        <position position="118"/>
    </location>
</feature>
<protein>
    <submittedName>
        <fullName evidence="3">NAD(P)-dependent oxidoreductase</fullName>
    </submittedName>
</protein>
<comment type="caution">
    <text evidence="3">The sequence shown here is derived from an EMBL/GenBank/DDBJ whole genome shotgun (WGS) entry which is preliminary data.</text>
</comment>
<dbReference type="PANTHER" id="PTHR43000">
    <property type="entry name" value="DTDP-D-GLUCOSE 4,6-DEHYDRATASE-RELATED"/>
    <property type="match status" value="1"/>
</dbReference>
<name>A0A502ERH7_9FLAO</name>
<dbReference type="InterPro" id="IPR001509">
    <property type="entry name" value="Epimerase_deHydtase"/>
</dbReference>
<gene>
    <name evidence="3" type="ORF">EAH81_12415</name>
</gene>